<dbReference type="InterPro" id="IPR036250">
    <property type="entry name" value="AcylCo_DH-like_C"/>
</dbReference>
<dbReference type="OrthoDB" id="538336at2759"/>
<dbReference type="AlphaFoldDB" id="A0A3P7PLP1"/>
<keyword evidence="3" id="KW-1185">Reference proteome</keyword>
<name>A0A3P7PLP1_9BILA</name>
<dbReference type="GO" id="GO:0003997">
    <property type="term" value="F:acyl-CoA oxidase activity"/>
    <property type="evidence" value="ECO:0007669"/>
    <property type="project" value="InterPro"/>
</dbReference>
<dbReference type="GO" id="GO:0006635">
    <property type="term" value="P:fatty acid beta-oxidation"/>
    <property type="evidence" value="ECO:0007669"/>
    <property type="project" value="InterPro"/>
</dbReference>
<dbReference type="Pfam" id="PF01756">
    <property type="entry name" value="ACOX"/>
    <property type="match status" value="1"/>
</dbReference>
<reference evidence="2 3" key="1">
    <citation type="submission" date="2018-11" db="EMBL/GenBank/DDBJ databases">
        <authorList>
            <consortium name="Pathogen Informatics"/>
        </authorList>
    </citation>
    <scope>NUCLEOTIDE SEQUENCE [LARGE SCALE GENOMIC DNA]</scope>
</reference>
<gene>
    <name evidence="2" type="ORF">GPUH_LOCUS27054</name>
</gene>
<dbReference type="EMBL" id="UYRT01117948">
    <property type="protein sequence ID" value="VDN49878.1"/>
    <property type="molecule type" value="Genomic_DNA"/>
</dbReference>
<accession>A0A3P7PLP1</accession>
<sequence>MHEAVSVCDALAPADFLLHSLLGRNDGQLYKHLAEYLGMNSGNSSDKQ</sequence>
<organism evidence="2 3">
    <name type="scientific">Gongylonema pulchrum</name>
    <dbReference type="NCBI Taxonomy" id="637853"/>
    <lineage>
        <taxon>Eukaryota</taxon>
        <taxon>Metazoa</taxon>
        <taxon>Ecdysozoa</taxon>
        <taxon>Nematoda</taxon>
        <taxon>Chromadorea</taxon>
        <taxon>Rhabditida</taxon>
        <taxon>Spirurina</taxon>
        <taxon>Spiruromorpha</taxon>
        <taxon>Spiruroidea</taxon>
        <taxon>Gongylonematidae</taxon>
        <taxon>Gongylonema</taxon>
    </lineage>
</organism>
<dbReference type="Proteomes" id="UP000271098">
    <property type="component" value="Unassembled WGS sequence"/>
</dbReference>
<dbReference type="InterPro" id="IPR002655">
    <property type="entry name" value="Acyl-CoA_oxidase_C"/>
</dbReference>
<evidence type="ECO:0000313" key="2">
    <source>
        <dbReference type="EMBL" id="VDN49878.1"/>
    </source>
</evidence>
<dbReference type="SUPFAM" id="SSF47203">
    <property type="entry name" value="Acyl-CoA dehydrogenase C-terminal domain-like"/>
    <property type="match status" value="1"/>
</dbReference>
<proteinExistence type="predicted"/>
<evidence type="ECO:0000259" key="1">
    <source>
        <dbReference type="Pfam" id="PF01756"/>
    </source>
</evidence>
<dbReference type="GO" id="GO:0005777">
    <property type="term" value="C:peroxisome"/>
    <property type="evidence" value="ECO:0007669"/>
    <property type="project" value="InterPro"/>
</dbReference>
<evidence type="ECO:0000313" key="3">
    <source>
        <dbReference type="Proteomes" id="UP000271098"/>
    </source>
</evidence>
<protein>
    <recommendedName>
        <fullName evidence="1">Acyl-CoA oxidase C-terminal domain-containing protein</fullName>
    </recommendedName>
</protein>
<feature type="domain" description="Acyl-CoA oxidase C-terminal" evidence="1">
    <location>
        <begin position="3"/>
        <end position="44"/>
    </location>
</feature>